<dbReference type="PANTHER" id="PTHR43308:SF5">
    <property type="entry name" value="S-LAYER PROTEIN _ PEPTIDOGLYCAN ENDO-BETA-N-ACETYLGLUCOSAMINIDASE"/>
    <property type="match status" value="1"/>
</dbReference>
<dbReference type="Pfam" id="PF00395">
    <property type="entry name" value="SLH"/>
    <property type="match status" value="3"/>
</dbReference>
<evidence type="ECO:0000259" key="2">
    <source>
        <dbReference type="PROSITE" id="PS51272"/>
    </source>
</evidence>
<reference evidence="3" key="1">
    <citation type="submission" date="2019-08" db="EMBL/GenBank/DDBJ databases">
        <authorList>
            <person name="Kucharzyk K."/>
            <person name="Murdoch R.W."/>
            <person name="Higgins S."/>
            <person name="Loffler F."/>
        </authorList>
    </citation>
    <scope>NUCLEOTIDE SEQUENCE</scope>
</reference>
<dbReference type="EMBL" id="VSSQ01007113">
    <property type="protein sequence ID" value="MPM34889.1"/>
    <property type="molecule type" value="Genomic_DNA"/>
</dbReference>
<sequence>MVTFPADIAADDVCIAGLVPPAAEETPQTLANLVSANTSAQYTITSLTWEYSGGSPMDTDEFQYGGSWYQARIVLTSQPGYKFPTGGLTPDVSGDGTAASGTVSGGDSSGNKLTFVVTFSAEIGYIYIDGLTPPAAGETPSAKEDVTASDYCDVTSLTWEDSDGSSATLDDGKFASGGSSYRAMIVLTSQAGYKFPPDCNLVPGFSEDGISGSRAVAGGNASGNTYTFTVTFSDEITVAEVSGLVAPATGEAPVGIDALTGGNSAQYDVEDIDWLDSDYDDATLTDGKFNANSSYIALISLRAKEGYKFLDGLTPTVDAGTTSAGWITESGSGNLLLFIVTFDDTGAAPTSYTITATAGGGGSISPSGAVSVAAGGNQTFTITPNSNYSISSVTVDGVSQGAVASYAFTNVSAAHTISTSFTYTGGSSGGSSGGGTTTTKYEAPVSGDGSGKLSVTKDGESALAALPDAQGALISGGKSLVVTMPEIDGVTTYALSLPVSGLSSGSADGSLTLATGAGSVTLPANMLTGTVGTTARVTVGAVDPSDLTGNVRAAVGDRPVISLSLSIDGKQTDWNNSDAPVAVSIPYTPTVAELQNPEGIVIWYIDGNGSLNCVQSGHYDPETGTVTFQTTHFSLYAVGYNSVSFTDVADTAWYYNAVSYLASRGITSGTDDATFSPDATLTRGQFITLLLRAYGVEAIDNAENNFSDAGDTYYTGYLAAAKSLGITGGVGDNRFAPDQAITRQEMFTLLYNALKALDKLPQGDSGKALSDFNDVDSVADWAEEAMTLLVETGTISGSGGKLNPTGTTTRAEMAQVLYNLLAK</sequence>
<dbReference type="InterPro" id="IPR051465">
    <property type="entry name" value="Cell_Envelope_Struct_Comp"/>
</dbReference>
<evidence type="ECO:0000313" key="3">
    <source>
        <dbReference type="EMBL" id="MPM34889.1"/>
    </source>
</evidence>
<proteinExistence type="predicted"/>
<dbReference type="PROSITE" id="PS51272">
    <property type="entry name" value="SLH"/>
    <property type="match status" value="3"/>
</dbReference>
<dbReference type="PANTHER" id="PTHR43308">
    <property type="entry name" value="OUTER MEMBRANE PROTEIN ALPHA-RELATED"/>
    <property type="match status" value="1"/>
</dbReference>
<feature type="domain" description="SLH" evidence="2">
    <location>
        <begin position="641"/>
        <end position="704"/>
    </location>
</feature>
<feature type="region of interest" description="Disordered" evidence="1">
    <location>
        <begin position="425"/>
        <end position="452"/>
    </location>
</feature>
<feature type="compositionally biased region" description="Gly residues" evidence="1">
    <location>
        <begin position="426"/>
        <end position="436"/>
    </location>
</feature>
<evidence type="ECO:0000256" key="1">
    <source>
        <dbReference type="SAM" id="MobiDB-lite"/>
    </source>
</evidence>
<feature type="domain" description="SLH" evidence="2">
    <location>
        <begin position="705"/>
        <end position="764"/>
    </location>
</feature>
<name>A0A644Z2W6_9ZZZZ</name>
<organism evidence="3">
    <name type="scientific">bioreactor metagenome</name>
    <dbReference type="NCBI Taxonomy" id="1076179"/>
    <lineage>
        <taxon>unclassified sequences</taxon>
        <taxon>metagenomes</taxon>
        <taxon>ecological metagenomes</taxon>
    </lineage>
</organism>
<protein>
    <recommendedName>
        <fullName evidence="2">SLH domain-containing protein</fullName>
    </recommendedName>
</protein>
<gene>
    <name evidence="3" type="ORF">SDC9_81479</name>
</gene>
<comment type="caution">
    <text evidence="3">The sequence shown here is derived from an EMBL/GenBank/DDBJ whole genome shotgun (WGS) entry which is preliminary data.</text>
</comment>
<feature type="domain" description="SLH" evidence="2">
    <location>
        <begin position="769"/>
        <end position="823"/>
    </location>
</feature>
<dbReference type="InterPro" id="IPR001119">
    <property type="entry name" value="SLH_dom"/>
</dbReference>
<dbReference type="AlphaFoldDB" id="A0A644Z2W6"/>
<accession>A0A644Z2W6</accession>